<evidence type="ECO:0000256" key="1">
    <source>
        <dbReference type="ARBA" id="ARBA00009986"/>
    </source>
</evidence>
<evidence type="ECO:0000256" key="4">
    <source>
        <dbReference type="PROSITE-ProRule" id="PRU10007"/>
    </source>
</evidence>
<keyword evidence="3" id="KW-0520">NAD</keyword>
<dbReference type="RefSeq" id="WP_307003757.1">
    <property type="nucleotide sequence ID" value="NZ_JAUTBK010000002.1"/>
</dbReference>
<dbReference type="Gene3D" id="3.40.605.10">
    <property type="entry name" value="Aldehyde Dehydrogenase, Chain A, domain 1"/>
    <property type="match status" value="1"/>
</dbReference>
<evidence type="ECO:0000259" key="6">
    <source>
        <dbReference type="Pfam" id="PF00171"/>
    </source>
</evidence>
<dbReference type="Proteomes" id="UP001233360">
    <property type="component" value="Unassembled WGS sequence"/>
</dbReference>
<dbReference type="InterPro" id="IPR015590">
    <property type="entry name" value="Aldehyde_DH_dom"/>
</dbReference>
<dbReference type="Gene3D" id="3.40.309.10">
    <property type="entry name" value="Aldehyde Dehydrogenase, Chain A, domain 2"/>
    <property type="match status" value="1"/>
</dbReference>
<evidence type="ECO:0000313" key="7">
    <source>
        <dbReference type="EMBL" id="MDQ1209331.1"/>
    </source>
</evidence>
<accession>A0ABU0UXP8</accession>
<gene>
    <name evidence="7" type="ORF">QE380_002254</name>
</gene>
<dbReference type="EMBL" id="JAUTBK010000002">
    <property type="protein sequence ID" value="MDQ1209331.1"/>
    <property type="molecule type" value="Genomic_DNA"/>
</dbReference>
<keyword evidence="8" id="KW-1185">Reference proteome</keyword>
<comment type="similarity">
    <text evidence="1 5">Belongs to the aldehyde dehydrogenase family.</text>
</comment>
<keyword evidence="2 5" id="KW-0560">Oxidoreductase</keyword>
<dbReference type="InterPro" id="IPR016161">
    <property type="entry name" value="Ald_DH/histidinol_DH"/>
</dbReference>
<reference evidence="7 8" key="1">
    <citation type="submission" date="2023-07" db="EMBL/GenBank/DDBJ databases">
        <title>Functional and genomic diversity of the sorghum phyllosphere microbiome.</title>
        <authorList>
            <person name="Shade A."/>
        </authorList>
    </citation>
    <scope>NUCLEOTIDE SEQUENCE [LARGE SCALE GENOMIC DNA]</scope>
    <source>
        <strain evidence="7 8">SORGH_AS_0887</strain>
    </source>
</reference>
<dbReference type="PANTHER" id="PTHR42986">
    <property type="entry name" value="BENZALDEHYDE DEHYDROGENASE YFMT"/>
    <property type="match status" value="1"/>
</dbReference>
<dbReference type="EC" id="1.2.1.3" evidence="7"/>
<sequence length="486" mass="53006">MYYDKYTGQYIRGQWKSGSQKTALKVTDPYTHEVLTEISLATPQDLDDAYQAAAQAQPEWATKSASERAQILINVTQVMDQRHDEIVDILIRESGSTRMKAEMEFAATRACTFAAAMLSHQVTGKIIQGDTPDKESRVYRTAKGVIGIISPWNWPLHLSNRSIAPALALGNAVVVKPAEDTPITGGLLLASIYEEAGLPAGILNVVVGQSSEIGDAFTLHEIPKLISFTGSTRVGRHIGQLAMTGPSLKHVGLELGGNAPCVILDDADFEHAVNAAVVGRFLHQGQICMSTNRIIVEQSLYPRFCEAFIEKAKTLKVGDPQEADTVIGPLINRKQVQAATQRIQNAIAAGHHLALAGKINEQVVSPHVFVNVDNQSELAQTEQFAPIAPLICAQDEAHALALANQTEYGLASAVFTENEARGLRFAKQVHAGMTHINDITPNDDPYVMFGGEKNSGLGRFNADWMISEFTTDHWISVQLKKRSYPF</sequence>
<organism evidence="7 8">
    <name type="scientific">Acinetobacter baylyi</name>
    <dbReference type="NCBI Taxonomy" id="202950"/>
    <lineage>
        <taxon>Bacteria</taxon>
        <taxon>Pseudomonadati</taxon>
        <taxon>Pseudomonadota</taxon>
        <taxon>Gammaproteobacteria</taxon>
        <taxon>Moraxellales</taxon>
        <taxon>Moraxellaceae</taxon>
        <taxon>Acinetobacter</taxon>
    </lineage>
</organism>
<feature type="domain" description="Aldehyde dehydrogenase" evidence="6">
    <location>
        <begin position="15"/>
        <end position="474"/>
    </location>
</feature>
<comment type="caution">
    <text evidence="7">The sequence shown here is derived from an EMBL/GenBank/DDBJ whole genome shotgun (WGS) entry which is preliminary data.</text>
</comment>
<evidence type="ECO:0000256" key="5">
    <source>
        <dbReference type="RuleBase" id="RU003345"/>
    </source>
</evidence>
<dbReference type="PANTHER" id="PTHR42986:SF1">
    <property type="entry name" value="BENZALDEHYDE DEHYDROGENASE YFMT"/>
    <property type="match status" value="1"/>
</dbReference>
<dbReference type="InterPro" id="IPR016162">
    <property type="entry name" value="Ald_DH_N"/>
</dbReference>
<name>A0ABU0UXP8_ACIBI</name>
<dbReference type="GO" id="GO:0004029">
    <property type="term" value="F:aldehyde dehydrogenase (NAD+) activity"/>
    <property type="evidence" value="ECO:0007669"/>
    <property type="project" value="UniProtKB-EC"/>
</dbReference>
<evidence type="ECO:0000313" key="8">
    <source>
        <dbReference type="Proteomes" id="UP001233360"/>
    </source>
</evidence>
<evidence type="ECO:0000256" key="2">
    <source>
        <dbReference type="ARBA" id="ARBA00023002"/>
    </source>
</evidence>
<proteinExistence type="inferred from homology"/>
<dbReference type="Pfam" id="PF00171">
    <property type="entry name" value="Aldedh"/>
    <property type="match status" value="1"/>
</dbReference>
<dbReference type="InterPro" id="IPR016163">
    <property type="entry name" value="Ald_DH_C"/>
</dbReference>
<evidence type="ECO:0000256" key="3">
    <source>
        <dbReference type="ARBA" id="ARBA00023027"/>
    </source>
</evidence>
<dbReference type="PROSITE" id="PS00687">
    <property type="entry name" value="ALDEHYDE_DEHYDR_GLU"/>
    <property type="match status" value="1"/>
</dbReference>
<dbReference type="SUPFAM" id="SSF53720">
    <property type="entry name" value="ALDH-like"/>
    <property type="match status" value="1"/>
</dbReference>
<dbReference type="InterPro" id="IPR029510">
    <property type="entry name" value="Ald_DH_CS_GLU"/>
</dbReference>
<feature type="active site" evidence="4">
    <location>
        <position position="254"/>
    </location>
</feature>
<protein>
    <submittedName>
        <fullName evidence="7">Aldehyde dehydrogenase (NAD+)</fullName>
        <ecNumber evidence="7">1.2.1.3</ecNumber>
    </submittedName>
</protein>